<gene>
    <name evidence="1" type="ORF">B0H17DRAFT_1028176</name>
</gene>
<accession>A0AAD7H110</accession>
<dbReference type="EMBL" id="JARKIE010000002">
    <property type="protein sequence ID" value="KAJ7709515.1"/>
    <property type="molecule type" value="Genomic_DNA"/>
</dbReference>
<comment type="caution">
    <text evidence="1">The sequence shown here is derived from an EMBL/GenBank/DDBJ whole genome shotgun (WGS) entry which is preliminary data.</text>
</comment>
<organism evidence="1 2">
    <name type="scientific">Mycena rosella</name>
    <name type="common">Pink bonnet</name>
    <name type="synonym">Agaricus rosellus</name>
    <dbReference type="NCBI Taxonomy" id="1033263"/>
    <lineage>
        <taxon>Eukaryota</taxon>
        <taxon>Fungi</taxon>
        <taxon>Dikarya</taxon>
        <taxon>Basidiomycota</taxon>
        <taxon>Agaricomycotina</taxon>
        <taxon>Agaricomycetes</taxon>
        <taxon>Agaricomycetidae</taxon>
        <taxon>Agaricales</taxon>
        <taxon>Marasmiineae</taxon>
        <taxon>Mycenaceae</taxon>
        <taxon>Mycena</taxon>
    </lineage>
</organism>
<evidence type="ECO:0000313" key="1">
    <source>
        <dbReference type="EMBL" id="KAJ7709515.1"/>
    </source>
</evidence>
<evidence type="ECO:0000313" key="2">
    <source>
        <dbReference type="Proteomes" id="UP001221757"/>
    </source>
</evidence>
<sequence length="51" mass="5977">MIFWEQGAWQQTRRKRPATSLLLVTVERHHRNSTKVWHFNAVSSCINAGVQ</sequence>
<name>A0AAD7H110_MYCRO</name>
<dbReference type="Proteomes" id="UP001221757">
    <property type="component" value="Unassembled WGS sequence"/>
</dbReference>
<dbReference type="AlphaFoldDB" id="A0AAD7H110"/>
<proteinExistence type="predicted"/>
<reference evidence="1" key="1">
    <citation type="submission" date="2023-03" db="EMBL/GenBank/DDBJ databases">
        <title>Massive genome expansion in bonnet fungi (Mycena s.s.) driven by repeated elements and novel gene families across ecological guilds.</title>
        <authorList>
            <consortium name="Lawrence Berkeley National Laboratory"/>
            <person name="Harder C.B."/>
            <person name="Miyauchi S."/>
            <person name="Viragh M."/>
            <person name="Kuo A."/>
            <person name="Thoen E."/>
            <person name="Andreopoulos B."/>
            <person name="Lu D."/>
            <person name="Skrede I."/>
            <person name="Drula E."/>
            <person name="Henrissat B."/>
            <person name="Morin E."/>
            <person name="Kohler A."/>
            <person name="Barry K."/>
            <person name="LaButti K."/>
            <person name="Morin E."/>
            <person name="Salamov A."/>
            <person name="Lipzen A."/>
            <person name="Mereny Z."/>
            <person name="Hegedus B."/>
            <person name="Baldrian P."/>
            <person name="Stursova M."/>
            <person name="Weitz H."/>
            <person name="Taylor A."/>
            <person name="Grigoriev I.V."/>
            <person name="Nagy L.G."/>
            <person name="Martin F."/>
            <person name="Kauserud H."/>
        </authorList>
    </citation>
    <scope>NUCLEOTIDE SEQUENCE</scope>
    <source>
        <strain evidence="1">CBHHK067</strain>
    </source>
</reference>
<keyword evidence="2" id="KW-1185">Reference proteome</keyword>
<protein>
    <submittedName>
        <fullName evidence="1">Uncharacterized protein</fullName>
    </submittedName>
</protein>